<dbReference type="AlphaFoldDB" id="A0A644XES8"/>
<gene>
    <name evidence="1" type="ORF">SDC9_59018</name>
</gene>
<organism evidence="1">
    <name type="scientific">bioreactor metagenome</name>
    <dbReference type="NCBI Taxonomy" id="1076179"/>
    <lineage>
        <taxon>unclassified sequences</taxon>
        <taxon>metagenomes</taxon>
        <taxon>ecological metagenomes</taxon>
    </lineage>
</organism>
<evidence type="ECO:0008006" key="2">
    <source>
        <dbReference type="Google" id="ProtNLM"/>
    </source>
</evidence>
<proteinExistence type="predicted"/>
<protein>
    <recommendedName>
        <fullName evidence="2">Clostripain</fullName>
    </recommendedName>
</protein>
<comment type="caution">
    <text evidence="1">The sequence shown here is derived from an EMBL/GenBank/DDBJ whole genome shotgun (WGS) entry which is preliminary data.</text>
</comment>
<dbReference type="InterPro" id="IPR005077">
    <property type="entry name" value="Peptidase_C11"/>
</dbReference>
<accession>A0A644XES8</accession>
<reference evidence="1" key="1">
    <citation type="submission" date="2019-08" db="EMBL/GenBank/DDBJ databases">
        <authorList>
            <person name="Kucharzyk K."/>
            <person name="Murdoch R.W."/>
            <person name="Higgins S."/>
            <person name="Loffler F."/>
        </authorList>
    </citation>
    <scope>NUCLEOTIDE SEQUENCE</scope>
</reference>
<dbReference type="Pfam" id="PF03415">
    <property type="entry name" value="Peptidase_C11"/>
    <property type="match status" value="1"/>
</dbReference>
<sequence>MKRSFSYWIVVICALVIPLSSCEKSDVKEPDLDRVILLYMAANNNLSSYAEYNLSALTQGYIPSDDSRQILLVYQHLEGKNPKLVRMFKETDGTIKEEVVAQYDDHNSATGDVLRVVLGKMKAVFPSKEYGLILWSHATGWLPQGYYNSVQHAAFFEDPYKEIVKSFGEDRGIEMEIKELKDALPFRFSFIIFDCCLMGGVETLYELKDKADYIIASPTEILANGFPYRVVMEPLFKPRIQLDRACELFYQYYDSQFGVNKSATIALYKTNKVEQLSVVCKSIFDNHREALETVTTDGLQPYFRLNKRWYWDLSDFIHSIATPQEREQFDNALNQVVIGKWNTPNFLDIEINTFSGLSTYVQSPKNSYLDNFYKDFGWNVQTGMIK</sequence>
<evidence type="ECO:0000313" key="1">
    <source>
        <dbReference type="EMBL" id="MPM12664.1"/>
    </source>
</evidence>
<dbReference type="PANTHER" id="PTHR37835:SF1">
    <property type="entry name" value="ALPHA-CLOSTRIPAIN"/>
    <property type="match status" value="1"/>
</dbReference>
<name>A0A644XES8_9ZZZZ</name>
<dbReference type="Gene3D" id="3.40.50.11970">
    <property type="match status" value="1"/>
</dbReference>
<dbReference type="PANTHER" id="PTHR37835">
    <property type="entry name" value="ALPHA-CLOSTRIPAIN"/>
    <property type="match status" value="1"/>
</dbReference>
<dbReference type="EMBL" id="VSSQ01002006">
    <property type="protein sequence ID" value="MPM12664.1"/>
    <property type="molecule type" value="Genomic_DNA"/>
</dbReference>